<dbReference type="Gene3D" id="3.30.1490.270">
    <property type="match status" value="1"/>
</dbReference>
<dbReference type="InterPro" id="IPR051680">
    <property type="entry name" value="ATP-dep_Glu-Cys_Ligase-2"/>
</dbReference>
<accession>A0A520MWT8</accession>
<dbReference type="EMBL" id="SHBG01000001">
    <property type="protein sequence ID" value="RZO25671.1"/>
    <property type="molecule type" value="Genomic_DNA"/>
</dbReference>
<protein>
    <submittedName>
        <fullName evidence="2">Circularly permuted type 2 ATP-grasp protein</fullName>
    </submittedName>
</protein>
<dbReference type="Gene3D" id="3.40.50.11290">
    <property type="match status" value="1"/>
</dbReference>
<dbReference type="AlphaFoldDB" id="A0A520MWT8"/>
<evidence type="ECO:0000259" key="1">
    <source>
        <dbReference type="Pfam" id="PF14403"/>
    </source>
</evidence>
<feature type="domain" description="Circularly permuted ATP-grasp type 2" evidence="1">
    <location>
        <begin position="78"/>
        <end position="454"/>
    </location>
</feature>
<dbReference type="Proteomes" id="UP000315498">
    <property type="component" value="Unassembled WGS sequence"/>
</dbReference>
<gene>
    <name evidence="2" type="ORF">EVA94_00155</name>
</gene>
<sequence>MKTNKYKINNFYDEYLNNKNNPRKSFEASFNFFDLLSAKKKKLLSKVRDSIIRSMGITFRVYNNNELIDREWPLDLIPRIIKEKEWNNVKDGLVQRIKAINLFIHDVYHKQEFLNENPILKSLILDSPNFLEECKGITPKNKIWANISGTDLIKDHLGKFYVLEDNLRVPSGVAYMLENRNVMKKVVMDLFSKYQVSPIDDYTFQLYKCLSNASYSKDKKKTIVILSPGVFNSAYFEHAYLAQQMGIDLVESSDLILSKDNYVYIKTISGRKRVDVIYRRVNDDYLDPTLWIKDSSLGLAGVINSWKEKKVAIVNAPGSGVADDKAVYAFVPKMIEFFLNEKPKLNQVKTYLCAFEKDKKFVLDNINKLVLKPVNESGGYGILIGPNATKKELEDYKLKIISNPRNFVAQPLIKLSTSPTLIKTSIQPRHIDLRPFILSGNDTFVTNGGLTRVALEKGSTIVNSSQGGGSKDTWVIN</sequence>
<evidence type="ECO:0000313" key="2">
    <source>
        <dbReference type="EMBL" id="RZO25671.1"/>
    </source>
</evidence>
<name>A0A520MWT8_9GAMM</name>
<dbReference type="PANTHER" id="PTHR34595:SF7">
    <property type="entry name" value="SLL1039 PROTEIN"/>
    <property type="match status" value="1"/>
</dbReference>
<reference evidence="2 3" key="1">
    <citation type="submission" date="2019-02" db="EMBL/GenBank/DDBJ databases">
        <title>Prokaryotic population dynamics and viral predation in marine succession experiment using metagenomics: the confinement effect.</title>
        <authorList>
            <person name="Haro-Moreno J.M."/>
            <person name="Rodriguez-Valera F."/>
            <person name="Lopez-Perez M."/>
        </authorList>
    </citation>
    <scope>NUCLEOTIDE SEQUENCE [LARGE SCALE GENOMIC DNA]</scope>
    <source>
        <strain evidence="2">MED-G161</strain>
    </source>
</reference>
<evidence type="ECO:0000313" key="3">
    <source>
        <dbReference type="Proteomes" id="UP000315498"/>
    </source>
</evidence>
<comment type="caution">
    <text evidence="2">The sequence shown here is derived from an EMBL/GenBank/DDBJ whole genome shotgun (WGS) entry which is preliminary data.</text>
</comment>
<dbReference type="PANTHER" id="PTHR34595">
    <property type="entry name" value="BLR5612 PROTEIN"/>
    <property type="match status" value="1"/>
</dbReference>
<dbReference type="InterPro" id="IPR016450">
    <property type="entry name" value="UCP005522"/>
</dbReference>
<dbReference type="InterPro" id="IPR025841">
    <property type="entry name" value="CP_ATPgrasp_2"/>
</dbReference>
<dbReference type="SUPFAM" id="SSF56059">
    <property type="entry name" value="Glutathione synthetase ATP-binding domain-like"/>
    <property type="match status" value="1"/>
</dbReference>
<proteinExistence type="predicted"/>
<dbReference type="PIRSF" id="PIRSF005522">
    <property type="entry name" value="UCP005522"/>
    <property type="match status" value="1"/>
</dbReference>
<organism evidence="2 3">
    <name type="scientific">SAR86 cluster bacterium</name>
    <dbReference type="NCBI Taxonomy" id="2030880"/>
    <lineage>
        <taxon>Bacteria</taxon>
        <taxon>Pseudomonadati</taxon>
        <taxon>Pseudomonadota</taxon>
        <taxon>Gammaproteobacteria</taxon>
        <taxon>SAR86 cluster</taxon>
    </lineage>
</organism>
<dbReference type="Pfam" id="PF14403">
    <property type="entry name" value="CP_ATPgrasp_2"/>
    <property type="match status" value="1"/>
</dbReference>